<dbReference type="EC" id="2.7.7.49" evidence="1"/>
<dbReference type="Pfam" id="PF00078">
    <property type="entry name" value="RVT_1"/>
    <property type="match status" value="1"/>
</dbReference>
<keyword evidence="3" id="KW-0548">Nucleotidyltransferase</keyword>
<evidence type="ECO:0000256" key="4">
    <source>
        <dbReference type="ARBA" id="ARBA00022722"/>
    </source>
</evidence>
<evidence type="ECO:0000256" key="5">
    <source>
        <dbReference type="ARBA" id="ARBA00022759"/>
    </source>
</evidence>
<keyword evidence="4" id="KW-0540">Nuclease</keyword>
<name>A0ABQ5HRD5_9ASTR</name>
<evidence type="ECO:0000256" key="3">
    <source>
        <dbReference type="ARBA" id="ARBA00022695"/>
    </source>
</evidence>
<dbReference type="GO" id="GO:0003887">
    <property type="term" value="F:DNA-directed DNA polymerase activity"/>
    <property type="evidence" value="ECO:0007669"/>
    <property type="project" value="UniProtKB-KW"/>
</dbReference>
<keyword evidence="5" id="KW-0255">Endonuclease</keyword>
<dbReference type="InterPro" id="IPR000477">
    <property type="entry name" value="RT_dom"/>
</dbReference>
<dbReference type="EMBL" id="BQNB010019891">
    <property type="protein sequence ID" value="GJT90109.1"/>
    <property type="molecule type" value="Genomic_DNA"/>
</dbReference>
<evidence type="ECO:0000256" key="2">
    <source>
        <dbReference type="ARBA" id="ARBA00022679"/>
    </source>
</evidence>
<gene>
    <name evidence="10" type="ORF">Tco_1078954</name>
</gene>
<sequence length="666" mass="76590">MLELLRAIRVDKFVLPIDFVILDMPEDSRVPIILKRSFLATARAMIDVFNKKITLRVGDDEVVFEVVDQSIKRPTTEDDECYGIDDLDEAINKEAHELLANEERYLFLSKGLEKSIDQSDLKCCETTRSDEKNGSDSENLIRRFFQIPIALEDQEKTTFTCPYGTFAYRRMSFGLCNALATFQRCMTEIFHDMVEDFMEVFMDDFSVFGNSFDCCLANLDRMLARCEETNLVLNWEKFHFMVREGIVLGHKISRAGIEVDRAKIDVIAKLPYPTNVKGVRSFLGHAGFYRRFIKDFSMISKPMTQLLMKDAKFDFSDDCKKAFNILKEKLTTAPIIISPDWNTPFELMCDASDFAVGAVLGQRIDGKFKPIYYASKTLNNAQEHYTTTEKELLAVVFSFDKFRQYLILSKTVVYTDHSALKYFFSKEDAKPILISWVLLLRGFDIEIKDKKGAENLDADHLSRLENPYLGTFTEEEITDEFPDEHLMILKAELNNSEPTAYKTPTGCTPFRLVYGKACHLPVEIEHKAYWALKQCNMDLTAAVNNYFMELNELMELRDEAYENTRIYKERTKKWHDSRLRGDKNFKAGDKDLVKEISTKLVECIFSGILEPTPIGDQSDPSAPPAPKTAKQLAAKRNQERVKSILLLAIPDEYLLKFHNVLDAKSL</sequence>
<dbReference type="InterPro" id="IPR041373">
    <property type="entry name" value="RT_RNaseH"/>
</dbReference>
<keyword evidence="11" id="KW-1185">Reference proteome</keyword>
<dbReference type="InterPro" id="IPR043502">
    <property type="entry name" value="DNA/RNA_pol_sf"/>
</dbReference>
<evidence type="ECO:0000256" key="7">
    <source>
        <dbReference type="ARBA" id="ARBA00022918"/>
    </source>
</evidence>
<dbReference type="InterPro" id="IPR043128">
    <property type="entry name" value="Rev_trsase/Diguanyl_cyclase"/>
</dbReference>
<protein>
    <recommendedName>
        <fullName evidence="1">RNA-directed DNA polymerase</fullName>
        <ecNumber evidence="1">2.7.7.49</ecNumber>
    </recommendedName>
</protein>
<evidence type="ECO:0000259" key="8">
    <source>
        <dbReference type="Pfam" id="PF00078"/>
    </source>
</evidence>
<keyword evidence="2" id="KW-0808">Transferase</keyword>
<dbReference type="InterPro" id="IPR050951">
    <property type="entry name" value="Retrovirus_Pol_polyprotein"/>
</dbReference>
<dbReference type="CDD" id="cd01647">
    <property type="entry name" value="RT_LTR"/>
    <property type="match status" value="1"/>
</dbReference>
<dbReference type="Gene3D" id="2.40.70.10">
    <property type="entry name" value="Acid Proteases"/>
    <property type="match status" value="1"/>
</dbReference>
<dbReference type="Gene3D" id="3.10.10.10">
    <property type="entry name" value="HIV Type 1 Reverse Transcriptase, subunit A, domain 1"/>
    <property type="match status" value="1"/>
</dbReference>
<reference evidence="10" key="2">
    <citation type="submission" date="2022-01" db="EMBL/GenBank/DDBJ databases">
        <authorList>
            <person name="Yamashiro T."/>
            <person name="Shiraishi A."/>
            <person name="Satake H."/>
            <person name="Nakayama K."/>
        </authorList>
    </citation>
    <scope>NUCLEOTIDE SEQUENCE</scope>
</reference>
<evidence type="ECO:0000313" key="10">
    <source>
        <dbReference type="EMBL" id="GJT90109.1"/>
    </source>
</evidence>
<evidence type="ECO:0000259" key="9">
    <source>
        <dbReference type="Pfam" id="PF17917"/>
    </source>
</evidence>
<evidence type="ECO:0000313" key="11">
    <source>
        <dbReference type="Proteomes" id="UP001151760"/>
    </source>
</evidence>
<keyword evidence="10" id="KW-0239">DNA-directed DNA polymerase</keyword>
<dbReference type="Proteomes" id="UP001151760">
    <property type="component" value="Unassembled WGS sequence"/>
</dbReference>
<dbReference type="Gene3D" id="3.30.70.270">
    <property type="match status" value="2"/>
</dbReference>
<dbReference type="PANTHER" id="PTHR37984:SF5">
    <property type="entry name" value="PROTEIN NYNRIN-LIKE"/>
    <property type="match status" value="1"/>
</dbReference>
<reference evidence="10" key="1">
    <citation type="journal article" date="2022" name="Int. J. Mol. Sci.">
        <title>Draft Genome of Tanacetum Coccineum: Genomic Comparison of Closely Related Tanacetum-Family Plants.</title>
        <authorList>
            <person name="Yamashiro T."/>
            <person name="Shiraishi A."/>
            <person name="Nakayama K."/>
            <person name="Satake H."/>
        </authorList>
    </citation>
    <scope>NUCLEOTIDE SEQUENCE</scope>
</reference>
<dbReference type="SUPFAM" id="SSF56672">
    <property type="entry name" value="DNA/RNA polymerases"/>
    <property type="match status" value="1"/>
</dbReference>
<proteinExistence type="predicted"/>
<dbReference type="Pfam" id="PF17917">
    <property type="entry name" value="RT_RNaseH"/>
    <property type="match status" value="1"/>
</dbReference>
<keyword evidence="6" id="KW-0378">Hydrolase</keyword>
<organism evidence="10 11">
    <name type="scientific">Tanacetum coccineum</name>
    <dbReference type="NCBI Taxonomy" id="301880"/>
    <lineage>
        <taxon>Eukaryota</taxon>
        <taxon>Viridiplantae</taxon>
        <taxon>Streptophyta</taxon>
        <taxon>Embryophyta</taxon>
        <taxon>Tracheophyta</taxon>
        <taxon>Spermatophyta</taxon>
        <taxon>Magnoliopsida</taxon>
        <taxon>eudicotyledons</taxon>
        <taxon>Gunneridae</taxon>
        <taxon>Pentapetalae</taxon>
        <taxon>asterids</taxon>
        <taxon>campanulids</taxon>
        <taxon>Asterales</taxon>
        <taxon>Asteraceae</taxon>
        <taxon>Asteroideae</taxon>
        <taxon>Anthemideae</taxon>
        <taxon>Anthemidinae</taxon>
        <taxon>Tanacetum</taxon>
    </lineage>
</organism>
<dbReference type="PANTHER" id="PTHR37984">
    <property type="entry name" value="PROTEIN CBG26694"/>
    <property type="match status" value="1"/>
</dbReference>
<keyword evidence="7" id="KW-0695">RNA-directed DNA polymerase</keyword>
<feature type="domain" description="Reverse transcriptase RNase H-like" evidence="9">
    <location>
        <begin position="340"/>
        <end position="443"/>
    </location>
</feature>
<evidence type="ECO:0000256" key="1">
    <source>
        <dbReference type="ARBA" id="ARBA00012493"/>
    </source>
</evidence>
<feature type="domain" description="Reverse transcriptase" evidence="8">
    <location>
        <begin position="144"/>
        <end position="252"/>
    </location>
</feature>
<dbReference type="InterPro" id="IPR021109">
    <property type="entry name" value="Peptidase_aspartic_dom_sf"/>
</dbReference>
<dbReference type="CDD" id="cd09274">
    <property type="entry name" value="RNase_HI_RT_Ty3"/>
    <property type="match status" value="1"/>
</dbReference>
<comment type="caution">
    <text evidence="10">The sequence shown here is derived from an EMBL/GenBank/DDBJ whole genome shotgun (WGS) entry which is preliminary data.</text>
</comment>
<evidence type="ECO:0000256" key="6">
    <source>
        <dbReference type="ARBA" id="ARBA00022801"/>
    </source>
</evidence>
<accession>A0ABQ5HRD5</accession>